<comment type="caution">
    <text evidence="1">The sequence shown here is derived from an EMBL/GenBank/DDBJ whole genome shotgun (WGS) entry which is preliminary data.</text>
</comment>
<dbReference type="EMBL" id="JACGCM010002813">
    <property type="protein sequence ID" value="KAF6135094.1"/>
    <property type="molecule type" value="Genomic_DNA"/>
</dbReference>
<organism evidence="1 2">
    <name type="scientific">Kingdonia uniflora</name>
    <dbReference type="NCBI Taxonomy" id="39325"/>
    <lineage>
        <taxon>Eukaryota</taxon>
        <taxon>Viridiplantae</taxon>
        <taxon>Streptophyta</taxon>
        <taxon>Embryophyta</taxon>
        <taxon>Tracheophyta</taxon>
        <taxon>Spermatophyta</taxon>
        <taxon>Magnoliopsida</taxon>
        <taxon>Ranunculales</taxon>
        <taxon>Circaeasteraceae</taxon>
        <taxon>Kingdonia</taxon>
    </lineage>
</organism>
<accession>A0A7J7KXU6</accession>
<evidence type="ECO:0000313" key="1">
    <source>
        <dbReference type="EMBL" id="KAF6135094.1"/>
    </source>
</evidence>
<sequence>MVQFSSDRLLRSSGEPFMELHKSLTSCESFYNRGHDAEPESYVLLASIENLQYVVTVDVPRNFFSFLVILSTY</sequence>
<reference evidence="1 2" key="1">
    <citation type="journal article" date="2020" name="IScience">
        <title>Genome Sequencing of the Endangered Kingdonia uniflora (Circaeasteraceae, Ranunculales) Reveals Potential Mechanisms of Evolutionary Specialization.</title>
        <authorList>
            <person name="Sun Y."/>
            <person name="Deng T."/>
            <person name="Zhang A."/>
            <person name="Moore M.J."/>
            <person name="Landis J.B."/>
            <person name="Lin N."/>
            <person name="Zhang H."/>
            <person name="Zhang X."/>
            <person name="Huang J."/>
            <person name="Zhang X."/>
            <person name="Sun H."/>
            <person name="Wang H."/>
        </authorList>
    </citation>
    <scope>NUCLEOTIDE SEQUENCE [LARGE SCALE GENOMIC DNA]</scope>
    <source>
        <strain evidence="1">TB1705</strain>
        <tissue evidence="1">Leaf</tissue>
    </source>
</reference>
<dbReference type="OrthoDB" id="296632at2759"/>
<protein>
    <submittedName>
        <fullName evidence="1">Uncharacterized protein</fullName>
    </submittedName>
</protein>
<proteinExistence type="predicted"/>
<gene>
    <name evidence="1" type="ORF">GIB67_040405</name>
</gene>
<evidence type="ECO:0000313" key="2">
    <source>
        <dbReference type="Proteomes" id="UP000541444"/>
    </source>
</evidence>
<name>A0A7J7KXU6_9MAGN</name>
<keyword evidence="2" id="KW-1185">Reference proteome</keyword>
<dbReference type="Proteomes" id="UP000541444">
    <property type="component" value="Unassembled WGS sequence"/>
</dbReference>
<dbReference type="AlphaFoldDB" id="A0A7J7KXU6"/>